<evidence type="ECO:0000313" key="3">
    <source>
        <dbReference type="Ensembl" id="ENSSSCP00000031489.1"/>
    </source>
</evidence>
<reference evidence="3" key="2">
    <citation type="journal article" date="2020" name="Gigascience">
        <title>An improved pig reference genome sequence to enable pig genetics and genomics research.</title>
        <authorList>
            <person name="Warr A."/>
            <person name="Affara N."/>
            <person name="Aken B."/>
            <person name="Beiki H."/>
            <person name="Bickhart D.M."/>
            <person name="Billis K."/>
            <person name="Chow W."/>
            <person name="Eory L."/>
            <person name="Finlayson H.A."/>
            <person name="Flicek P."/>
            <person name="Giron C.G."/>
            <person name="Griffin D.K."/>
            <person name="Hall R."/>
            <person name="Hannum G."/>
            <person name="Hourlier T."/>
            <person name="Howe K."/>
            <person name="Hume D.A."/>
            <person name="Izuogu O."/>
            <person name="Kim K."/>
            <person name="Koren S."/>
            <person name="Liu H."/>
            <person name="Manchanda N."/>
            <person name="Martin F.J."/>
            <person name="Nonneman D.J."/>
            <person name="O'Connor R.E."/>
            <person name="Phillippy A.M."/>
            <person name="Rohrer G.A."/>
            <person name="Rosen B.D."/>
            <person name="Rund L.A."/>
            <person name="Sargent C.A."/>
            <person name="Schook L.B."/>
            <person name="Schroeder S.G."/>
            <person name="Schwartz A.S."/>
            <person name="Skinner B.M."/>
            <person name="Talbot R."/>
            <person name="Tseng E."/>
            <person name="Tuggle C.K."/>
            <person name="Watson M."/>
            <person name="Smith T.P.L."/>
            <person name="Archibald A.L."/>
        </authorList>
    </citation>
    <scope>NUCLEOTIDE SEQUENCE [LARGE SCALE GENOMIC DNA]</scope>
    <source>
        <strain evidence="3">Duroc</strain>
    </source>
</reference>
<feature type="compositionally biased region" description="Low complexity" evidence="2">
    <location>
        <begin position="647"/>
        <end position="656"/>
    </location>
</feature>
<accession>A0A286ZJ63</accession>
<evidence type="ECO:0000256" key="2">
    <source>
        <dbReference type="SAM" id="MobiDB-lite"/>
    </source>
</evidence>
<proteinExistence type="evidence at protein level"/>
<evidence type="ECO:0000256" key="1">
    <source>
        <dbReference type="SAM" id="Coils"/>
    </source>
</evidence>
<feature type="compositionally biased region" description="Basic and acidic residues" evidence="2">
    <location>
        <begin position="507"/>
        <end position="529"/>
    </location>
</feature>
<gene>
    <name evidence="3 5" type="primary">GRIPAP1</name>
</gene>
<dbReference type="CTD" id="56850"/>
<dbReference type="GeneTree" id="ENSGT00720000108868"/>
<sequence>MAQALSEEEFQRMQAQLLELRTNNYQLSDELRKNGVELISLRQKVAYLDKEFSKAQKALSKSKKAQEFEGLLSENEMLQAKLHSQEEDFRLQNSTLMAEFSKLCSQMEQLERENQQLKDGAAGSGAAQAGSLVDGELLRLQAENTALQKNVAALQERYGKEAGRSPAASEGEGDPPGGPASPVLPPMPLAEVELKWAMEKEEKRLLWEQLQGLETLKQAETSRLQEELAKLSEKLKKKQESFCRLQTEKETLFNDSRNKIEELQQRKEADLKAQLARTQKLQQELEAANQSLAELRDQRQGERLEHAAALRALQDQVSIQSADAQEQVEGLLAENNALRTSLAALEQIQTSKTQELNALREQTTGLTAELQQRQAEYEDLMGQKDDLNSQLQESLRANSRLLEQLQEIGQEKEQLTQELQEARKSAEKRKAMLDELAMETLQEKSQHKEELGAVRLRHEKEVLGVRARYERELRELHEDKKRQEEELRGQIREEKESLQQQQQEQEEALKQCREQHASELKSKEEELQGVRDQLQQAQEERDCHLKTINSLKQEVKDTVDGQRILEKKGSAALKDLKRQLHLERKRADKLQERLQDILTNSKSRSGLEELVLSEMNSPSRTQTGDSSSVSSFSYREILREKESSTVPARSLSSSPQAQPPRPAELSDEEVAELFQRLAETQQEKWMLEEKVKHLEVSSASMAEDLCRKSAIIETYVMDSRIDVSVAAGHTDRSGLGSVLRDLVKPGDENLREMNKKLQNMLEEQLTKNMHLHKDMEVLSQEIVRLSKECVGSPDPDLEPGEAS</sequence>
<evidence type="ECO:0000313" key="5">
    <source>
        <dbReference type="VGNC" id="VGNC:88692"/>
    </source>
</evidence>
<dbReference type="PANTHER" id="PTHR18978:SF1">
    <property type="entry name" value="GRIP1-ASSOCIATED PROTEIN 1"/>
    <property type="match status" value="1"/>
</dbReference>
<keyword evidence="4" id="KW-1185">Reference proteome</keyword>
<reference evidence="4" key="1">
    <citation type="submission" date="2009-11" db="EMBL/GenBank/DDBJ databases">
        <authorList>
            <consortium name="Porcine genome sequencing project"/>
        </authorList>
    </citation>
    <scope>NUCLEOTIDE SEQUENCE [LARGE SCALE GENOMIC DNA]</scope>
    <source>
        <strain evidence="4">Duroc</strain>
    </source>
</reference>
<dbReference type="InterPro" id="IPR026204">
    <property type="entry name" value="GRIPAP1"/>
</dbReference>
<dbReference type="PANTHER" id="PTHR18978">
    <property type="entry name" value="GRIP-1 ASSOCIATED PROTEIN 1"/>
    <property type="match status" value="1"/>
</dbReference>
<reference evidence="3" key="3">
    <citation type="submission" date="2025-08" db="UniProtKB">
        <authorList>
            <consortium name="Ensembl"/>
        </authorList>
    </citation>
    <scope>IDENTIFICATION</scope>
</reference>
<reference evidence="3" key="4">
    <citation type="submission" date="2025-09" db="UniProtKB">
        <authorList>
            <consortium name="Ensembl"/>
        </authorList>
    </citation>
    <scope>IDENTIFICATION</scope>
</reference>
<keyword evidence="6" id="KW-1267">Proteomics identification</keyword>
<dbReference type="VGNC" id="VGNC:88692">
    <property type="gene designation" value="GRIPAP1"/>
</dbReference>
<evidence type="ECO:0007829" key="6">
    <source>
        <dbReference type="PeptideAtlas" id="A0A286ZJ63"/>
    </source>
</evidence>
<feature type="region of interest" description="Disordered" evidence="2">
    <location>
        <begin position="641"/>
        <end position="668"/>
    </location>
</feature>
<dbReference type="RefSeq" id="XP_020936324.1">
    <property type="nucleotide sequence ID" value="XM_021080665.1"/>
</dbReference>
<dbReference type="Bgee" id="ENSSSCG00000021106">
    <property type="expression patterns" value="Expressed in prefrontal cortex and 45 other cell types or tissues"/>
</dbReference>
<dbReference type="GeneID" id="100621697"/>
<feature type="region of interest" description="Disordered" evidence="2">
    <location>
        <begin position="493"/>
        <end position="542"/>
    </location>
</feature>
<name>A0A286ZJ63_PIG</name>
<dbReference type="AlphaFoldDB" id="A0A286ZJ63"/>
<feature type="coiled-coil region" evidence="1">
    <location>
        <begin position="68"/>
        <end position="157"/>
    </location>
</feature>
<dbReference type="Ensembl" id="ENSSSCT00000039231.2">
    <property type="protein sequence ID" value="ENSSSCP00000031489.1"/>
    <property type="gene ID" value="ENSSSCG00000021106.4"/>
</dbReference>
<feature type="coiled-coil region" evidence="1">
    <location>
        <begin position="221"/>
        <end position="439"/>
    </location>
</feature>
<dbReference type="Proteomes" id="UP000008227">
    <property type="component" value="Chromosome X"/>
</dbReference>
<evidence type="ECO:0000313" key="4">
    <source>
        <dbReference type="Proteomes" id="UP000008227"/>
    </source>
</evidence>
<feature type="region of interest" description="Disordered" evidence="2">
    <location>
        <begin position="158"/>
        <end position="185"/>
    </location>
</feature>
<keyword evidence="1" id="KW-0175">Coiled coil</keyword>
<feature type="compositionally biased region" description="Pro residues" evidence="2">
    <location>
        <begin position="176"/>
        <end position="185"/>
    </location>
</feature>
<dbReference type="ExpressionAtlas" id="A0A286ZJ63">
    <property type="expression patterns" value="baseline and differential"/>
</dbReference>
<organism evidence="3 4">
    <name type="scientific">Sus scrofa</name>
    <name type="common">Pig</name>
    <dbReference type="NCBI Taxonomy" id="9823"/>
    <lineage>
        <taxon>Eukaryota</taxon>
        <taxon>Metazoa</taxon>
        <taxon>Chordata</taxon>
        <taxon>Craniata</taxon>
        <taxon>Vertebrata</taxon>
        <taxon>Euteleostomi</taxon>
        <taxon>Mammalia</taxon>
        <taxon>Eutheria</taxon>
        <taxon>Laurasiatheria</taxon>
        <taxon>Artiodactyla</taxon>
        <taxon>Suina</taxon>
        <taxon>Suidae</taxon>
        <taxon>Sus</taxon>
    </lineage>
</organism>
<protein>
    <submittedName>
        <fullName evidence="3">GRIP1 associated protein 1</fullName>
    </submittedName>
</protein>